<reference evidence="3" key="1">
    <citation type="submission" date="2022-10" db="EMBL/GenBank/DDBJ databases">
        <title>The complete genomes of actinobacterial strains from the NBC collection.</title>
        <authorList>
            <person name="Joergensen T.S."/>
            <person name="Alvarez Arevalo M."/>
            <person name="Sterndorff E.B."/>
            <person name="Faurdal D."/>
            <person name="Vuksanovic O."/>
            <person name="Mourched A.-S."/>
            <person name="Charusanti P."/>
            <person name="Shaw S."/>
            <person name="Blin K."/>
            <person name="Weber T."/>
        </authorList>
    </citation>
    <scope>NUCLEOTIDE SEQUENCE</scope>
    <source>
        <strain evidence="3">NBC_00093</strain>
    </source>
</reference>
<dbReference type="AlphaFoldDB" id="A0AAU2AGP7"/>
<evidence type="ECO:0000256" key="1">
    <source>
        <dbReference type="SAM" id="MobiDB-lite"/>
    </source>
</evidence>
<accession>A0AAU2AGP7</accession>
<dbReference type="Pfam" id="PF01266">
    <property type="entry name" value="DAO"/>
    <property type="match status" value="1"/>
</dbReference>
<dbReference type="SUPFAM" id="SSF51971">
    <property type="entry name" value="Nucleotide-binding domain"/>
    <property type="match status" value="1"/>
</dbReference>
<dbReference type="EMBL" id="CP108222">
    <property type="protein sequence ID" value="WTT23691.1"/>
    <property type="molecule type" value="Genomic_DNA"/>
</dbReference>
<gene>
    <name evidence="3" type="ORF">OHA22_33605</name>
</gene>
<dbReference type="Gene3D" id="3.40.50.720">
    <property type="entry name" value="NAD(P)-binding Rossmann-like Domain"/>
    <property type="match status" value="1"/>
</dbReference>
<evidence type="ECO:0000259" key="2">
    <source>
        <dbReference type="Pfam" id="PF01266"/>
    </source>
</evidence>
<feature type="compositionally biased region" description="Low complexity" evidence="1">
    <location>
        <begin position="36"/>
        <end position="57"/>
    </location>
</feature>
<sequence length="75" mass="7718">MIGAGVSGLTTAVCLAESGMDVRVDADQFPGATTSAAAGAMTDARAPLTASPRRCSPPTRPRTRPLGPGRGRWHR</sequence>
<dbReference type="InterPro" id="IPR006076">
    <property type="entry name" value="FAD-dep_OxRdtase"/>
</dbReference>
<feature type="domain" description="FAD dependent oxidoreductase" evidence="2">
    <location>
        <begin position="2"/>
        <end position="44"/>
    </location>
</feature>
<evidence type="ECO:0000313" key="3">
    <source>
        <dbReference type="EMBL" id="WTT23691.1"/>
    </source>
</evidence>
<proteinExistence type="predicted"/>
<name>A0AAU2AGP7_9ACTN</name>
<organism evidence="3">
    <name type="scientific">Streptomyces sp. NBC_00093</name>
    <dbReference type="NCBI Taxonomy" id="2975649"/>
    <lineage>
        <taxon>Bacteria</taxon>
        <taxon>Bacillati</taxon>
        <taxon>Actinomycetota</taxon>
        <taxon>Actinomycetes</taxon>
        <taxon>Kitasatosporales</taxon>
        <taxon>Streptomycetaceae</taxon>
        <taxon>Streptomyces</taxon>
    </lineage>
</organism>
<feature type="region of interest" description="Disordered" evidence="1">
    <location>
        <begin position="36"/>
        <end position="75"/>
    </location>
</feature>
<protein>
    <submittedName>
        <fullName evidence="3">FAD-dependent oxidoreductase</fullName>
    </submittedName>
</protein>